<dbReference type="InterPro" id="IPR011098">
    <property type="entry name" value="G5_dom"/>
</dbReference>
<keyword evidence="2" id="KW-0812">Transmembrane</keyword>
<dbReference type="PROSITE" id="PS51109">
    <property type="entry name" value="G5"/>
    <property type="match status" value="1"/>
</dbReference>
<dbReference type="Proteomes" id="UP000195514">
    <property type="component" value="Chromosome I"/>
</dbReference>
<dbReference type="EMBL" id="LT859958">
    <property type="protein sequence ID" value="SMX53693.1"/>
    <property type="molecule type" value="Genomic_DNA"/>
</dbReference>
<evidence type="ECO:0000256" key="2">
    <source>
        <dbReference type="SAM" id="Phobius"/>
    </source>
</evidence>
<protein>
    <recommendedName>
        <fullName evidence="3">G5 domain-containing protein</fullName>
    </recommendedName>
</protein>
<feature type="transmembrane region" description="Helical" evidence="2">
    <location>
        <begin position="21"/>
        <end position="41"/>
    </location>
</feature>
<dbReference type="AlphaFoldDB" id="A0A1Y6K207"/>
<evidence type="ECO:0000259" key="3">
    <source>
        <dbReference type="PROSITE" id="PS51109"/>
    </source>
</evidence>
<reference evidence="5" key="1">
    <citation type="submission" date="2017-05" db="EMBL/GenBank/DDBJ databases">
        <authorList>
            <person name="Kirkegaard R."/>
            <person name="Mcilroy J S."/>
        </authorList>
    </citation>
    <scope>NUCLEOTIDE SEQUENCE [LARGE SCALE GENOMIC DNA]</scope>
</reference>
<dbReference type="SMART" id="SM01208">
    <property type="entry name" value="G5"/>
    <property type="match status" value="1"/>
</dbReference>
<dbReference type="InterPro" id="IPR007137">
    <property type="entry name" value="DUF348"/>
</dbReference>
<feature type="domain" description="G5" evidence="3">
    <location>
        <begin position="274"/>
        <end position="354"/>
    </location>
</feature>
<dbReference type="CDD" id="cd22786">
    <property type="entry name" value="DPBB_YuiC-like"/>
    <property type="match status" value="1"/>
</dbReference>
<evidence type="ECO:0000313" key="5">
    <source>
        <dbReference type="Proteomes" id="UP000195514"/>
    </source>
</evidence>
<organism evidence="4 5">
    <name type="scientific">Candidatus Brevifilum fermentans</name>
    <dbReference type="NCBI Taxonomy" id="1986204"/>
    <lineage>
        <taxon>Bacteria</taxon>
        <taxon>Bacillati</taxon>
        <taxon>Chloroflexota</taxon>
        <taxon>Anaerolineae</taxon>
        <taxon>Anaerolineales</taxon>
        <taxon>Anaerolineaceae</taxon>
        <taxon>Candidatus Brevifilum</taxon>
    </lineage>
</organism>
<proteinExistence type="predicted"/>
<dbReference type="Pfam" id="PF07501">
    <property type="entry name" value="G5"/>
    <property type="match status" value="1"/>
</dbReference>
<keyword evidence="1" id="KW-0732">Signal</keyword>
<dbReference type="OrthoDB" id="9798935at2"/>
<gene>
    <name evidence="4" type="ORF">CFX1CAM_0628</name>
</gene>
<dbReference type="Pfam" id="PF03990">
    <property type="entry name" value="DUF348"/>
    <property type="match status" value="2"/>
</dbReference>
<keyword evidence="2" id="KW-0472">Membrane</keyword>
<keyword evidence="5" id="KW-1185">Reference proteome</keyword>
<evidence type="ECO:0000313" key="4">
    <source>
        <dbReference type="EMBL" id="SMX53693.1"/>
    </source>
</evidence>
<name>A0A1Y6K207_9CHLR</name>
<dbReference type="KEGG" id="abat:CFX1CAM_0628"/>
<keyword evidence="2" id="KW-1133">Transmembrane helix</keyword>
<dbReference type="Gene3D" id="2.20.230.10">
    <property type="entry name" value="Resuscitation-promoting factor rpfb"/>
    <property type="match status" value="1"/>
</dbReference>
<evidence type="ECO:0000256" key="1">
    <source>
        <dbReference type="ARBA" id="ARBA00022729"/>
    </source>
</evidence>
<accession>A0A1Y6K207</accession>
<sequence length="481" mass="53166">MHMFQQSLCSTKGFLIKQRRWLFPGALLLILVGLGLIWLGLQQTSTVIVAGDPIQVRTAAWRVSGVLRAAGVSVGEDDRLTPEGDLWFWAPAVITVEPAREVLIRTPADEVRLRTAERIPANLIAAIGVDLFPGDRVLVNGGVVDPQQPLEGEGFVLLQFQPAVAVHLLIDGVESRFFSQESTLGAALEAAQVFIAPQDWISEDLMTPLDETLNVVIRRARLVRISAGGAELTGLTAAETVSEALHDLGFGLQNLDQSLPAEDEPVPVTGEIEIVRVEEKITILKDEVPYQNEYVEDPNTFLDEISVVTPGQVGIYASRERVRYAAGEEVWRDEPQSWQASEAADGVLGYGSRVEVRTEVVDGQEIEFWRKISVYATSFSPCRLGLGEGVCNDRTASGLPLQKGIVSVTRNWYNMMRLQPVFVQGYGRGVIADIGGGGLYFSHFWIDLGYSDNDYQQWSRWTTLYFLTPVPAWYPAVLPWP</sequence>